<evidence type="ECO:0000313" key="3">
    <source>
        <dbReference type="Proteomes" id="UP001501183"/>
    </source>
</evidence>
<feature type="compositionally biased region" description="Basic and acidic residues" evidence="1">
    <location>
        <begin position="63"/>
        <end position="73"/>
    </location>
</feature>
<reference evidence="3" key="1">
    <citation type="journal article" date="2019" name="Int. J. Syst. Evol. Microbiol.">
        <title>The Global Catalogue of Microorganisms (GCM) 10K type strain sequencing project: providing services to taxonomists for standard genome sequencing and annotation.</title>
        <authorList>
            <consortium name="The Broad Institute Genomics Platform"/>
            <consortium name="The Broad Institute Genome Sequencing Center for Infectious Disease"/>
            <person name="Wu L."/>
            <person name="Ma J."/>
        </authorList>
    </citation>
    <scope>NUCLEOTIDE SEQUENCE [LARGE SCALE GENOMIC DNA]</scope>
    <source>
        <strain evidence="3">JCM 32206</strain>
    </source>
</reference>
<feature type="region of interest" description="Disordered" evidence="1">
    <location>
        <begin position="1"/>
        <end position="35"/>
    </location>
</feature>
<keyword evidence="3" id="KW-1185">Reference proteome</keyword>
<evidence type="ECO:0000256" key="1">
    <source>
        <dbReference type="SAM" id="MobiDB-lite"/>
    </source>
</evidence>
<name>A0ABP8P0J9_9NOCA</name>
<proteinExistence type="predicted"/>
<evidence type="ECO:0000313" key="2">
    <source>
        <dbReference type="EMBL" id="GAA4476808.1"/>
    </source>
</evidence>
<protein>
    <submittedName>
        <fullName evidence="2">Uncharacterized protein</fullName>
    </submittedName>
</protein>
<feature type="compositionally biased region" description="Polar residues" evidence="1">
    <location>
        <begin position="19"/>
        <end position="29"/>
    </location>
</feature>
<organism evidence="2 3">
    <name type="scientific">Rhodococcus olei</name>
    <dbReference type="NCBI Taxonomy" id="2161675"/>
    <lineage>
        <taxon>Bacteria</taxon>
        <taxon>Bacillati</taxon>
        <taxon>Actinomycetota</taxon>
        <taxon>Actinomycetes</taxon>
        <taxon>Mycobacteriales</taxon>
        <taxon>Nocardiaceae</taxon>
        <taxon>Rhodococcus</taxon>
    </lineage>
</organism>
<sequence>MRLPASVDSGHTAIRVTESARTTTDTTGVSDVLPSGTAPATARNFVDCTRLVVGAVGEREDIGEADMHHDLPHPRQSALDGDHSADE</sequence>
<comment type="caution">
    <text evidence="2">The sequence shown here is derived from an EMBL/GenBank/DDBJ whole genome shotgun (WGS) entry which is preliminary data.</text>
</comment>
<dbReference type="EMBL" id="BAABFB010000029">
    <property type="protein sequence ID" value="GAA4476808.1"/>
    <property type="molecule type" value="Genomic_DNA"/>
</dbReference>
<dbReference type="Proteomes" id="UP001501183">
    <property type="component" value="Unassembled WGS sequence"/>
</dbReference>
<gene>
    <name evidence="2" type="ORF">GCM10023094_17610</name>
</gene>
<accession>A0ABP8P0J9</accession>
<feature type="region of interest" description="Disordered" evidence="1">
    <location>
        <begin position="63"/>
        <end position="87"/>
    </location>
</feature>